<dbReference type="Pfam" id="PF17761">
    <property type="entry name" value="DUF1016_N"/>
    <property type="match status" value="1"/>
</dbReference>
<keyword evidence="3" id="KW-1185">Reference proteome</keyword>
<dbReference type="InterPro" id="IPR053148">
    <property type="entry name" value="PD-DEXK-like_domain"/>
</dbReference>
<dbReference type="EMBL" id="JAHSPG010000002">
    <property type="protein sequence ID" value="MBV4356474.1"/>
    <property type="molecule type" value="Genomic_DNA"/>
</dbReference>
<sequence>MGVNYIAEIKHILSEARTKAYAVINTTMVEAYWQIGKRIVEEEQKGKARAEYGKEIVENLAKELSQEFGNGFSRRSIFQYRQFYLLFPPVIVRTAFAQSPMKEISLKTNKGMNQLHSLIRLYKSKNSSNFPHPIFKSSNFQIT</sequence>
<feature type="domain" description="YhcG N-terminal" evidence="1">
    <location>
        <begin position="8"/>
        <end position="92"/>
    </location>
</feature>
<organism evidence="2 3">
    <name type="scientific">Pinibacter aurantiacus</name>
    <dbReference type="NCBI Taxonomy" id="2851599"/>
    <lineage>
        <taxon>Bacteria</taxon>
        <taxon>Pseudomonadati</taxon>
        <taxon>Bacteroidota</taxon>
        <taxon>Chitinophagia</taxon>
        <taxon>Chitinophagales</taxon>
        <taxon>Chitinophagaceae</taxon>
        <taxon>Pinibacter</taxon>
    </lineage>
</organism>
<dbReference type="InterPro" id="IPR041527">
    <property type="entry name" value="YhcG_N"/>
</dbReference>
<accession>A0A9E2S858</accession>
<name>A0A9E2S858_9BACT</name>
<dbReference type="Proteomes" id="UP000812270">
    <property type="component" value="Unassembled WGS sequence"/>
</dbReference>
<proteinExistence type="predicted"/>
<dbReference type="RefSeq" id="WP_217790105.1">
    <property type="nucleotide sequence ID" value="NZ_JAHSPG010000002.1"/>
</dbReference>
<evidence type="ECO:0000313" key="2">
    <source>
        <dbReference type="EMBL" id="MBV4356474.1"/>
    </source>
</evidence>
<dbReference type="AlphaFoldDB" id="A0A9E2S858"/>
<comment type="caution">
    <text evidence="2">The sequence shown here is derived from an EMBL/GenBank/DDBJ whole genome shotgun (WGS) entry which is preliminary data.</text>
</comment>
<dbReference type="PANTHER" id="PTHR30547:SF5">
    <property type="entry name" value="NUCLEASE YHCG-RELATED"/>
    <property type="match status" value="1"/>
</dbReference>
<protein>
    <recommendedName>
        <fullName evidence="1">YhcG N-terminal domain-containing protein</fullName>
    </recommendedName>
</protein>
<gene>
    <name evidence="2" type="ORF">KTO63_04885</name>
</gene>
<evidence type="ECO:0000313" key="3">
    <source>
        <dbReference type="Proteomes" id="UP000812270"/>
    </source>
</evidence>
<evidence type="ECO:0000259" key="1">
    <source>
        <dbReference type="Pfam" id="PF17761"/>
    </source>
</evidence>
<dbReference type="PANTHER" id="PTHR30547">
    <property type="entry name" value="UNCHARACTERIZED PROTEIN YHCG-RELATED"/>
    <property type="match status" value="1"/>
</dbReference>
<reference evidence="2" key="1">
    <citation type="submission" date="2021-06" db="EMBL/GenBank/DDBJ databases">
        <authorList>
            <person name="Huq M.A."/>
        </authorList>
    </citation>
    <scope>NUCLEOTIDE SEQUENCE</scope>
    <source>
        <strain evidence="2">MAH-26</strain>
    </source>
</reference>